<accession>A0ABN6Z0I3</accession>
<keyword evidence="2" id="KW-0812">Transmembrane</keyword>
<evidence type="ECO:0000256" key="2">
    <source>
        <dbReference type="SAM" id="Phobius"/>
    </source>
</evidence>
<dbReference type="EMBL" id="AP027742">
    <property type="protein sequence ID" value="BDZ77184.1"/>
    <property type="molecule type" value="Genomic_DNA"/>
</dbReference>
<evidence type="ECO:0000313" key="4">
    <source>
        <dbReference type="Proteomes" id="UP001305815"/>
    </source>
</evidence>
<evidence type="ECO:0000256" key="1">
    <source>
        <dbReference type="SAM" id="MobiDB-lite"/>
    </source>
</evidence>
<feature type="region of interest" description="Disordered" evidence="1">
    <location>
        <begin position="63"/>
        <end position="94"/>
    </location>
</feature>
<keyword evidence="2" id="KW-0472">Membrane</keyword>
<feature type="compositionally biased region" description="Basic and acidic residues" evidence="1">
    <location>
        <begin position="63"/>
        <end position="74"/>
    </location>
</feature>
<evidence type="ECO:0000313" key="3">
    <source>
        <dbReference type="EMBL" id="BDZ77184.1"/>
    </source>
</evidence>
<keyword evidence="4" id="KW-1185">Reference proteome</keyword>
<sequence>MSNKTRHGLWLVAGVYLAYNGISLFVNVMKEKPDNYMMFSAAGVLFVLFGAYIAVQGIKGLRKKQDSTESQPEKEETEVQEIEKKEEKESRDGE</sequence>
<dbReference type="RefSeq" id="WP_230106448.1">
    <property type="nucleotide sequence ID" value="NZ_AP024845.1"/>
</dbReference>
<keyword evidence="2" id="KW-1133">Transmembrane helix</keyword>
<organism evidence="3 4">
    <name type="scientific">Claveliimonas bilis</name>
    <dbReference type="NCBI Taxonomy" id="3028070"/>
    <lineage>
        <taxon>Bacteria</taxon>
        <taxon>Bacillati</taxon>
        <taxon>Bacillota</taxon>
        <taxon>Clostridia</taxon>
        <taxon>Lachnospirales</taxon>
        <taxon>Lachnospiraceae</taxon>
        <taxon>Claveliimonas</taxon>
    </lineage>
</organism>
<name>A0ABN6Z0I3_9FIRM</name>
<feature type="transmembrane region" description="Helical" evidence="2">
    <location>
        <begin position="35"/>
        <end position="55"/>
    </location>
</feature>
<reference evidence="4" key="1">
    <citation type="journal article" date="2023" name="Int. J. Syst. Evol. Microbiol.">
        <title>Claveliimonas bilis gen. nov., sp. nov., deoxycholic acid-producing bacteria isolated from human faeces, and reclassification of Sellimonas monacensis Zenner et al. 2021 as Claveliimonas monacensis comb. nov.</title>
        <authorList>
            <person name="Hisatomi A."/>
            <person name="Kastawa N.W.E.P.G."/>
            <person name="Song I."/>
            <person name="Ohkuma M."/>
            <person name="Fukiya S."/>
            <person name="Sakamoto M."/>
        </authorList>
    </citation>
    <scope>NUCLEOTIDE SEQUENCE [LARGE SCALE GENOMIC DNA]</scope>
    <source>
        <strain evidence="4">12BBH14</strain>
    </source>
</reference>
<dbReference type="Proteomes" id="UP001305815">
    <property type="component" value="Chromosome"/>
</dbReference>
<feature type="transmembrane region" description="Helical" evidence="2">
    <location>
        <begin position="9"/>
        <end position="29"/>
    </location>
</feature>
<proteinExistence type="predicted"/>
<gene>
    <name evidence="3" type="ORF">Lac1_13670</name>
</gene>
<protein>
    <submittedName>
        <fullName evidence="3">Uncharacterized protein</fullName>
    </submittedName>
</protein>
<feature type="compositionally biased region" description="Basic and acidic residues" evidence="1">
    <location>
        <begin position="81"/>
        <end position="94"/>
    </location>
</feature>